<proteinExistence type="predicted"/>
<dbReference type="AlphaFoldDB" id="A0A2P2GMK9"/>
<dbReference type="EMBL" id="LAQS01000030">
    <property type="protein sequence ID" value="KKZ72089.1"/>
    <property type="molecule type" value="Genomic_DNA"/>
</dbReference>
<feature type="region of interest" description="Disordered" evidence="1">
    <location>
        <begin position="1"/>
        <end position="38"/>
    </location>
</feature>
<sequence length="107" mass="11736">MLRREDHTGVERGPHHDYPHHAMSSPAGQSSAAADLTLPESRRQLLKLSSLTGAASPTKTAEARQFALAILAASDRADHQAAGIPRLEDRRDERTRERERSDDVATS</sequence>
<evidence type="ECO:0000313" key="2">
    <source>
        <dbReference type="EMBL" id="KKZ72089.1"/>
    </source>
</evidence>
<evidence type="ECO:0000256" key="1">
    <source>
        <dbReference type="SAM" id="MobiDB-lite"/>
    </source>
</evidence>
<accession>A0A2P2GMK9</accession>
<protein>
    <submittedName>
        <fullName evidence="2">Uncharacterized protein</fullName>
    </submittedName>
</protein>
<organism evidence="2 3">
    <name type="scientific">Streptomyces showdoensis</name>
    <dbReference type="NCBI Taxonomy" id="68268"/>
    <lineage>
        <taxon>Bacteria</taxon>
        <taxon>Bacillati</taxon>
        <taxon>Actinomycetota</taxon>
        <taxon>Actinomycetes</taxon>
        <taxon>Kitasatosporales</taxon>
        <taxon>Streptomycetaceae</taxon>
        <taxon>Streptomyces</taxon>
    </lineage>
</organism>
<feature type="compositionally biased region" description="Basic and acidic residues" evidence="1">
    <location>
        <begin position="86"/>
        <end position="107"/>
    </location>
</feature>
<gene>
    <name evidence="2" type="ORF">VO63_20125</name>
</gene>
<feature type="region of interest" description="Disordered" evidence="1">
    <location>
        <begin position="74"/>
        <end position="107"/>
    </location>
</feature>
<name>A0A2P2GMK9_STREW</name>
<keyword evidence="3" id="KW-1185">Reference proteome</keyword>
<evidence type="ECO:0000313" key="3">
    <source>
        <dbReference type="Proteomes" id="UP000265325"/>
    </source>
</evidence>
<dbReference type="Proteomes" id="UP000265325">
    <property type="component" value="Unassembled WGS sequence"/>
</dbReference>
<reference evidence="2 3" key="1">
    <citation type="submission" date="2015-05" db="EMBL/GenBank/DDBJ databases">
        <title>Draft Genome assembly of Streptomyces showdoensis.</title>
        <authorList>
            <person name="Thapa K.K."/>
            <person name="Metsa-Ketela M."/>
        </authorList>
    </citation>
    <scope>NUCLEOTIDE SEQUENCE [LARGE SCALE GENOMIC DNA]</scope>
    <source>
        <strain evidence="2 3">ATCC 15227</strain>
    </source>
</reference>
<comment type="caution">
    <text evidence="2">The sequence shown here is derived from an EMBL/GenBank/DDBJ whole genome shotgun (WGS) entry which is preliminary data.</text>
</comment>
<feature type="compositionally biased region" description="Basic and acidic residues" evidence="1">
    <location>
        <begin position="1"/>
        <end position="20"/>
    </location>
</feature>